<evidence type="ECO:0000259" key="7">
    <source>
        <dbReference type="Pfam" id="PF09851"/>
    </source>
</evidence>
<keyword evidence="5 6" id="KW-0472">Membrane</keyword>
<evidence type="ECO:0000256" key="3">
    <source>
        <dbReference type="ARBA" id="ARBA00022692"/>
    </source>
</evidence>
<dbReference type="InterPro" id="IPR027379">
    <property type="entry name" value="CLS_N"/>
</dbReference>
<keyword evidence="3 6" id="KW-0812">Transmembrane</keyword>
<protein>
    <submittedName>
        <fullName evidence="9">Integral membrane protein</fullName>
    </submittedName>
    <submittedName>
        <fullName evidence="10">SHOCT domain-containing protein</fullName>
    </submittedName>
</protein>
<dbReference type="RefSeq" id="WP_005169809.1">
    <property type="nucleotide sequence ID" value="NZ_CAADJK010000001.1"/>
</dbReference>
<comment type="subcellular location">
    <subcellularLocation>
        <location evidence="1">Cell membrane</location>
        <topology evidence="1">Multi-pass membrane protein</topology>
    </subcellularLocation>
</comment>
<evidence type="ECO:0000256" key="5">
    <source>
        <dbReference type="ARBA" id="ARBA00023136"/>
    </source>
</evidence>
<evidence type="ECO:0000313" key="11">
    <source>
        <dbReference type="Proteomes" id="UP000041356"/>
    </source>
</evidence>
<dbReference type="EMBL" id="ABNAVX010000003">
    <property type="protein sequence ID" value="ELI8101225.1"/>
    <property type="molecule type" value="Genomic_DNA"/>
</dbReference>
<evidence type="ECO:0000313" key="9">
    <source>
        <dbReference type="EMBL" id="CNG05495.1"/>
    </source>
</evidence>
<feature type="transmembrane region" description="Helical" evidence="6">
    <location>
        <begin position="12"/>
        <end position="32"/>
    </location>
</feature>
<proteinExistence type="predicted"/>
<accession>A0A0E8H3J8</accession>
<evidence type="ECO:0000256" key="1">
    <source>
        <dbReference type="ARBA" id="ARBA00004651"/>
    </source>
</evidence>
<name>A0A0E8H3J8_YEREN</name>
<evidence type="ECO:0000256" key="4">
    <source>
        <dbReference type="ARBA" id="ARBA00022989"/>
    </source>
</evidence>
<evidence type="ECO:0000259" key="8">
    <source>
        <dbReference type="Pfam" id="PF13396"/>
    </source>
</evidence>
<evidence type="ECO:0000313" key="12">
    <source>
        <dbReference type="Proteomes" id="UP001182355"/>
    </source>
</evidence>
<reference evidence="9 11" key="1">
    <citation type="submission" date="2015-03" db="EMBL/GenBank/DDBJ databases">
        <authorList>
            <consortium name="Pathogen Informatics"/>
            <person name="Murphy D."/>
        </authorList>
    </citation>
    <scope>NUCLEOTIDE SEQUENCE [LARGE SCALE GENOMIC DNA]</scope>
    <source>
        <strain evidence="9 11">IP27818</strain>
    </source>
</reference>
<feature type="domain" description="Cardiolipin synthase N-terminal" evidence="8">
    <location>
        <begin position="24"/>
        <end position="68"/>
    </location>
</feature>
<gene>
    <name evidence="9" type="ORF">ERS137939_03117</name>
    <name evidence="10" type="ORF">RSF11_000905</name>
</gene>
<keyword evidence="2" id="KW-1003">Cell membrane</keyword>
<dbReference type="KEGG" id="yew:CH47_1456"/>
<feature type="domain" description="SHOCT" evidence="7">
    <location>
        <begin position="101"/>
        <end position="128"/>
    </location>
</feature>
<evidence type="ECO:0000256" key="6">
    <source>
        <dbReference type="SAM" id="Phobius"/>
    </source>
</evidence>
<evidence type="ECO:0000256" key="2">
    <source>
        <dbReference type="ARBA" id="ARBA00022475"/>
    </source>
</evidence>
<sequence length="129" mass="14843">MTNHFLTLWDILATTFSIFFFIAYLLILFQVISDLFRDHELSGFYKAIWILFLLFIPLLTSLVYLITRGKGMAQRYRASVQKSVSETNEYIRHVAGKSPAEQIADAKKLLDEGTITESEYQQLKAKALS</sequence>
<reference evidence="10" key="2">
    <citation type="submission" date="2023-02" db="EMBL/GenBank/DDBJ databases">
        <authorList>
            <person name="Ashton P.M."/>
            <person name="Dallman T."/>
            <person name="Nair S."/>
            <person name="De Pinna E."/>
            <person name="Peters T."/>
            <person name="Grant K."/>
        </authorList>
    </citation>
    <scope>NUCLEOTIDE SEQUENCE</scope>
    <source>
        <strain evidence="10">01103883</strain>
    </source>
</reference>
<dbReference type="Pfam" id="PF09851">
    <property type="entry name" value="SHOCT"/>
    <property type="match status" value="1"/>
</dbReference>
<evidence type="ECO:0000313" key="10">
    <source>
        <dbReference type="EMBL" id="ELI8101225.1"/>
    </source>
</evidence>
<dbReference type="GO" id="GO:0005886">
    <property type="term" value="C:plasma membrane"/>
    <property type="evidence" value="ECO:0007669"/>
    <property type="project" value="UniProtKB-SubCell"/>
</dbReference>
<dbReference type="InterPro" id="IPR018649">
    <property type="entry name" value="SHOCT"/>
</dbReference>
<feature type="transmembrane region" description="Helical" evidence="6">
    <location>
        <begin position="44"/>
        <end position="67"/>
    </location>
</feature>
<dbReference type="Proteomes" id="UP001182355">
    <property type="component" value="Unassembled WGS sequence"/>
</dbReference>
<organism evidence="10 12">
    <name type="scientific">Yersinia enterocolitica</name>
    <dbReference type="NCBI Taxonomy" id="630"/>
    <lineage>
        <taxon>Bacteria</taxon>
        <taxon>Pseudomonadati</taxon>
        <taxon>Pseudomonadota</taxon>
        <taxon>Gammaproteobacteria</taxon>
        <taxon>Enterobacterales</taxon>
        <taxon>Yersiniaceae</taxon>
        <taxon>Yersinia</taxon>
    </lineage>
</organism>
<dbReference type="Pfam" id="PF13396">
    <property type="entry name" value="PLDc_N"/>
    <property type="match status" value="1"/>
</dbReference>
<comment type="caution">
    <text evidence="10">The sequence shown here is derived from an EMBL/GenBank/DDBJ whole genome shotgun (WGS) entry which is preliminary data.</text>
</comment>
<dbReference type="AlphaFoldDB" id="A0A0E8H3J8"/>
<dbReference type="KEGG" id="yef:FORC2_2040"/>
<dbReference type="Proteomes" id="UP000041356">
    <property type="component" value="Unassembled WGS sequence"/>
</dbReference>
<dbReference type="EMBL" id="CPZF01000008">
    <property type="protein sequence ID" value="CNG05495.1"/>
    <property type="molecule type" value="Genomic_DNA"/>
</dbReference>
<keyword evidence="4 6" id="KW-1133">Transmembrane helix</keyword>